<feature type="coiled-coil region" evidence="2">
    <location>
        <begin position="107"/>
        <end position="179"/>
    </location>
</feature>
<evidence type="ECO:0000256" key="3">
    <source>
        <dbReference type="SAM" id="Phobius"/>
    </source>
</evidence>
<evidence type="ECO:0000256" key="2">
    <source>
        <dbReference type="SAM" id="Coils"/>
    </source>
</evidence>
<dbReference type="InterPro" id="IPR059052">
    <property type="entry name" value="HH_YbhG-like"/>
</dbReference>
<reference evidence="6 7" key="1">
    <citation type="submission" date="2018-09" db="EMBL/GenBank/DDBJ databases">
        <title>The draft genome of Acinetobacter spp. strains.</title>
        <authorList>
            <person name="Qin J."/>
            <person name="Feng Y."/>
            <person name="Zong Z."/>
        </authorList>
    </citation>
    <scope>NUCLEOTIDE SEQUENCE [LARGE SCALE GENOMIC DNA]</scope>
    <source>
        <strain evidence="6 7">WCHAc060002</strain>
    </source>
</reference>
<dbReference type="Pfam" id="PF25881">
    <property type="entry name" value="HH_YBHG"/>
    <property type="match status" value="1"/>
</dbReference>
<proteinExistence type="inferred from homology"/>
<gene>
    <name evidence="6" type="ORF">D7V64_05440</name>
</gene>
<dbReference type="Pfam" id="PF25989">
    <property type="entry name" value="YknX_C"/>
    <property type="match status" value="1"/>
</dbReference>
<name>A0A3A8G5K7_9GAMM</name>
<evidence type="ECO:0000313" key="6">
    <source>
        <dbReference type="EMBL" id="RKG54382.1"/>
    </source>
</evidence>
<dbReference type="InterPro" id="IPR006143">
    <property type="entry name" value="RND_pump_MFP"/>
</dbReference>
<feature type="transmembrane region" description="Helical" evidence="3">
    <location>
        <begin position="7"/>
        <end position="25"/>
    </location>
</feature>
<evidence type="ECO:0000259" key="4">
    <source>
        <dbReference type="Pfam" id="PF25881"/>
    </source>
</evidence>
<keyword evidence="3" id="KW-0472">Membrane</keyword>
<evidence type="ECO:0000256" key="1">
    <source>
        <dbReference type="ARBA" id="ARBA00009477"/>
    </source>
</evidence>
<evidence type="ECO:0000259" key="5">
    <source>
        <dbReference type="Pfam" id="PF25989"/>
    </source>
</evidence>
<dbReference type="EMBL" id="RAXZ01000004">
    <property type="protein sequence ID" value="RKG54382.1"/>
    <property type="molecule type" value="Genomic_DNA"/>
</dbReference>
<dbReference type="AlphaFoldDB" id="A0A3A8G5K7"/>
<dbReference type="GO" id="GO:0015562">
    <property type="term" value="F:efflux transmembrane transporter activity"/>
    <property type="evidence" value="ECO:0007669"/>
    <property type="project" value="TreeGrafter"/>
</dbReference>
<dbReference type="NCBIfam" id="TIGR01730">
    <property type="entry name" value="RND_mfp"/>
    <property type="match status" value="1"/>
</dbReference>
<keyword evidence="3" id="KW-1133">Transmembrane helix</keyword>
<dbReference type="Gene3D" id="2.40.50.100">
    <property type="match status" value="1"/>
</dbReference>
<dbReference type="PANTHER" id="PTHR30469:SF15">
    <property type="entry name" value="HLYD FAMILY OF SECRETION PROTEINS"/>
    <property type="match status" value="1"/>
</dbReference>
<dbReference type="RefSeq" id="WP_120367083.1">
    <property type="nucleotide sequence ID" value="NZ_RAXZ01000004.1"/>
</dbReference>
<dbReference type="InterPro" id="IPR058637">
    <property type="entry name" value="YknX-like_C"/>
</dbReference>
<keyword evidence="3" id="KW-0812">Transmembrane</keyword>
<accession>A0A3A8G5K7</accession>
<protein>
    <submittedName>
        <fullName evidence="6">Efflux RND transporter periplasmic adaptor subunit</fullName>
    </submittedName>
</protein>
<dbReference type="Proteomes" id="UP000281084">
    <property type="component" value="Unassembled WGS sequence"/>
</dbReference>
<sequence length="380" mass="41153">MKISKKMAILIGAVIIICLVIALMFNKKEDKKSEQKAENADQQASMTVNIVNLSEQIWPQEFFVTGLIAPYEEIIISPEISGYRLSDLYYNVGTSVKQGQLLAKLSDQNLKKELAKQKAAVTQAEVNLEKAASDVRRAAIVGQSGALSAQQIEEYKINQDVAKENLDAAKAELDIIQLKISQTSIKAPASGIIYSKQGVVGNVVSAGTELYHMIKNGVIEWRAEVDASQSHLIKAGDPAEVTLPDQTKLTGTVRTVSPSVSTDTARSIVYVTLKGSKTANVGTFVDGKITVGQNKAYVLPQTAIVMRDGRSYIYVVNDKNIANSQVVETARRKDGFVEIVSPLALNLKIVETGGAFLTNGMTVKIAQKTTAQNTQHGVNE</sequence>
<organism evidence="6 7">
    <name type="scientific">Acinetobacter cumulans</name>
    <dbReference type="NCBI Taxonomy" id="2136182"/>
    <lineage>
        <taxon>Bacteria</taxon>
        <taxon>Pseudomonadati</taxon>
        <taxon>Pseudomonadota</taxon>
        <taxon>Gammaproteobacteria</taxon>
        <taxon>Moraxellales</taxon>
        <taxon>Moraxellaceae</taxon>
        <taxon>Acinetobacter</taxon>
    </lineage>
</organism>
<dbReference type="Gene3D" id="1.10.287.470">
    <property type="entry name" value="Helix hairpin bin"/>
    <property type="match status" value="1"/>
</dbReference>
<dbReference type="Gene3D" id="2.40.420.20">
    <property type="match status" value="1"/>
</dbReference>
<keyword evidence="2" id="KW-0175">Coiled coil</keyword>
<comment type="similarity">
    <text evidence="1">Belongs to the membrane fusion protein (MFP) (TC 8.A.1) family.</text>
</comment>
<comment type="caution">
    <text evidence="6">The sequence shown here is derived from an EMBL/GenBank/DDBJ whole genome shotgun (WGS) entry which is preliminary data.</text>
</comment>
<feature type="domain" description="YbhG-like alpha-helical hairpin" evidence="4">
    <location>
        <begin position="93"/>
        <end position="179"/>
    </location>
</feature>
<dbReference type="Gene3D" id="2.40.30.170">
    <property type="match status" value="1"/>
</dbReference>
<feature type="domain" description="YknX-like C-terminal permuted SH3-like" evidence="5">
    <location>
        <begin position="297"/>
        <end position="365"/>
    </location>
</feature>
<evidence type="ECO:0000313" key="7">
    <source>
        <dbReference type="Proteomes" id="UP000281084"/>
    </source>
</evidence>
<dbReference type="SUPFAM" id="SSF111369">
    <property type="entry name" value="HlyD-like secretion proteins"/>
    <property type="match status" value="1"/>
</dbReference>
<dbReference type="GO" id="GO:1990281">
    <property type="term" value="C:efflux pump complex"/>
    <property type="evidence" value="ECO:0007669"/>
    <property type="project" value="TreeGrafter"/>
</dbReference>
<dbReference type="PANTHER" id="PTHR30469">
    <property type="entry name" value="MULTIDRUG RESISTANCE PROTEIN MDTA"/>
    <property type="match status" value="1"/>
</dbReference>